<accession>A0A1E2UQS8</accession>
<comment type="caution">
    <text evidence="2">The sequence shown here is derived from an EMBL/GenBank/DDBJ whole genome shotgun (WGS) entry which is preliminary data.</text>
</comment>
<reference evidence="2 3" key="1">
    <citation type="submission" date="2016-03" db="EMBL/GenBank/DDBJ databases">
        <title>Chemosynthetic sulphur-oxidizing symbionts of marine invertebrate animals are capable of nitrogen fixation.</title>
        <authorList>
            <person name="Petersen J.M."/>
            <person name="Kemper A."/>
            <person name="Gruber-Vodicka H."/>
            <person name="Cardini U."/>
            <person name="Geest Mvander."/>
            <person name="Kleiner M."/>
            <person name="Bulgheresi S."/>
            <person name="Fussmann M."/>
            <person name="Herbold C."/>
            <person name="Seah B.K.B."/>
            <person name="Antony C.Paul."/>
            <person name="Liu D."/>
            <person name="Belitz A."/>
            <person name="Weber M."/>
        </authorList>
    </citation>
    <scope>NUCLEOTIDE SEQUENCE [LARGE SCALE GENOMIC DNA]</scope>
    <source>
        <strain evidence="2">G_D</strain>
    </source>
</reference>
<evidence type="ECO:0000313" key="3">
    <source>
        <dbReference type="Proteomes" id="UP000094849"/>
    </source>
</evidence>
<feature type="domain" description="Helix-turn-helix" evidence="1">
    <location>
        <begin position="5"/>
        <end position="56"/>
    </location>
</feature>
<dbReference type="STRING" id="1818881.A3196_10080"/>
<dbReference type="EMBL" id="LVJZ01000003">
    <property type="protein sequence ID" value="ODB97083.1"/>
    <property type="molecule type" value="Genomic_DNA"/>
</dbReference>
<evidence type="ECO:0000313" key="2">
    <source>
        <dbReference type="EMBL" id="ODB97083.1"/>
    </source>
</evidence>
<protein>
    <submittedName>
        <fullName evidence="2">Excisionase</fullName>
    </submittedName>
</protein>
<keyword evidence="3" id="KW-1185">Reference proteome</keyword>
<dbReference type="Pfam" id="PF12728">
    <property type="entry name" value="HTH_17"/>
    <property type="match status" value="1"/>
</dbReference>
<dbReference type="InterPro" id="IPR041657">
    <property type="entry name" value="HTH_17"/>
</dbReference>
<proteinExistence type="predicted"/>
<dbReference type="InterPro" id="IPR009061">
    <property type="entry name" value="DNA-bd_dom_put_sf"/>
</dbReference>
<dbReference type="SUPFAM" id="SSF46955">
    <property type="entry name" value="Putative DNA-binding domain"/>
    <property type="match status" value="1"/>
</dbReference>
<name>A0A1E2UQS8_9GAMM</name>
<gene>
    <name evidence="2" type="ORF">A3196_10080</name>
</gene>
<organism evidence="2 3">
    <name type="scientific">Candidatus Thiodiazotropha endoloripes</name>
    <dbReference type="NCBI Taxonomy" id="1818881"/>
    <lineage>
        <taxon>Bacteria</taxon>
        <taxon>Pseudomonadati</taxon>
        <taxon>Pseudomonadota</taxon>
        <taxon>Gammaproteobacteria</taxon>
        <taxon>Chromatiales</taxon>
        <taxon>Sedimenticolaceae</taxon>
        <taxon>Candidatus Thiodiazotropha</taxon>
    </lineage>
</organism>
<sequence length="66" mass="7442">MNHNLLTTKEAALFLGVSKAFLERDRWAGARIPFVKIGTRAVRYRADDLDGYINSQIRQSTSESGE</sequence>
<dbReference type="RefSeq" id="WP_069024430.1">
    <property type="nucleotide sequence ID" value="NZ_LVJZ01000003.1"/>
</dbReference>
<dbReference type="AlphaFoldDB" id="A0A1E2UQS8"/>
<evidence type="ECO:0000259" key="1">
    <source>
        <dbReference type="Pfam" id="PF12728"/>
    </source>
</evidence>
<dbReference type="Proteomes" id="UP000094849">
    <property type="component" value="Unassembled WGS sequence"/>
</dbReference>